<proteinExistence type="predicted"/>
<evidence type="ECO:0000313" key="2">
    <source>
        <dbReference type="EMBL" id="MBK6265340.1"/>
    </source>
</evidence>
<name>A0A934WYX3_9BACT</name>
<protein>
    <submittedName>
        <fullName evidence="2">ImmA/IrrE family metallo-endopeptidase</fullName>
    </submittedName>
</protein>
<dbReference type="Gene3D" id="1.10.10.2910">
    <property type="match status" value="1"/>
</dbReference>
<reference evidence="2" key="1">
    <citation type="submission" date="2021-01" db="EMBL/GenBank/DDBJ databases">
        <title>Marivirga aurantiaca sp. nov., isolated from intertidal surface sediments.</title>
        <authorList>
            <person name="Zhang M."/>
        </authorList>
    </citation>
    <scope>NUCLEOTIDE SEQUENCE</scope>
    <source>
        <strain evidence="2">S37H4</strain>
    </source>
</reference>
<dbReference type="Pfam" id="PF06114">
    <property type="entry name" value="Peptidase_M78"/>
    <property type="match status" value="1"/>
</dbReference>
<dbReference type="InterPro" id="IPR011335">
    <property type="entry name" value="Restrct_endonuc-II-like"/>
</dbReference>
<dbReference type="InterPro" id="IPR010359">
    <property type="entry name" value="IrrE_HExxH"/>
</dbReference>
<dbReference type="Proteomes" id="UP000611723">
    <property type="component" value="Unassembled WGS sequence"/>
</dbReference>
<comment type="caution">
    <text evidence="2">The sequence shown here is derived from an EMBL/GenBank/DDBJ whole genome shotgun (WGS) entry which is preliminary data.</text>
</comment>
<dbReference type="RefSeq" id="WP_201431006.1">
    <property type="nucleotide sequence ID" value="NZ_JAEQBW010000003.1"/>
</dbReference>
<organism evidence="2 3">
    <name type="scientific">Marivirga aurantiaca</name>
    <dbReference type="NCBI Taxonomy" id="2802615"/>
    <lineage>
        <taxon>Bacteria</taxon>
        <taxon>Pseudomonadati</taxon>
        <taxon>Bacteroidota</taxon>
        <taxon>Cytophagia</taxon>
        <taxon>Cytophagales</taxon>
        <taxon>Marivirgaceae</taxon>
        <taxon>Marivirga</taxon>
    </lineage>
</organism>
<dbReference type="SUPFAM" id="SSF52980">
    <property type="entry name" value="Restriction endonuclease-like"/>
    <property type="match status" value="1"/>
</dbReference>
<feature type="domain" description="IrrE N-terminal-like" evidence="1">
    <location>
        <begin position="247"/>
        <end position="342"/>
    </location>
</feature>
<dbReference type="AlphaFoldDB" id="A0A934WYX3"/>
<accession>A0A934WYX3</accession>
<sequence length="424" mass="48968">MTKSTLQKGDEFEEQSLLIINRMINESQIPHLREYIKIYNRKDKGYYSALREKNIFFDITVEVWPPGANKPSFTYFIECKNYGKTIPVDDVEEFYTKVCQVSGLNVKAILIANAPLQQGGYNFAKNKGIMFVQSGTSDNFNIVLYNSNVNHLLKIPLVNSTIENEVITEATLPLEELIDNVILSSFQKIENINHVSYNIDKLTREDIIEQAKNELLSIVPDAFEVGKGLNAKKLKEFLNSNYKIQIKEIKGSSALLGSFNRSENVIYLHESILDTERELFILAHEFGHFILHSRLQIGQLTYEKFEDSKLNFKEGKRDLINPKNWIEWQANQFASSLVLPDPCVMAWLFRTQDAIGVSRGAIYLDEQNSNQRLFMQIINRLALNFNVTKTSVIYKLKEMQMLKDKTRLKTIGQIYEEYNSEMLI</sequence>
<evidence type="ECO:0000259" key="1">
    <source>
        <dbReference type="Pfam" id="PF06114"/>
    </source>
</evidence>
<keyword evidence="3" id="KW-1185">Reference proteome</keyword>
<gene>
    <name evidence="2" type="ORF">JKA74_09840</name>
</gene>
<evidence type="ECO:0000313" key="3">
    <source>
        <dbReference type="Proteomes" id="UP000611723"/>
    </source>
</evidence>
<dbReference type="EMBL" id="JAEQBW010000003">
    <property type="protein sequence ID" value="MBK6265340.1"/>
    <property type="molecule type" value="Genomic_DNA"/>
</dbReference>